<dbReference type="Proteomes" id="UP000214566">
    <property type="component" value="Unassembled WGS sequence"/>
</dbReference>
<gene>
    <name evidence="1" type="ORF">THIARS_60288</name>
</gene>
<accession>A0A238D2W1</accession>
<keyword evidence="2" id="KW-1185">Reference proteome</keyword>
<sequence length="65" mass="7038">MPYLTTTIAKSSDYLWAASIGTLDNPSSVRPAANIWVASAPAWACFDPNLEMFEHQPPQPSKSGT</sequence>
<evidence type="ECO:0000313" key="2">
    <source>
        <dbReference type="Proteomes" id="UP000214566"/>
    </source>
</evidence>
<evidence type="ECO:0000313" key="1">
    <source>
        <dbReference type="EMBL" id="SBP87575.1"/>
    </source>
</evidence>
<protein>
    <submittedName>
        <fullName evidence="1">Uncharacterized protein</fullName>
    </submittedName>
</protein>
<dbReference type="InterPro" id="IPR011057">
    <property type="entry name" value="Mss4-like_sf"/>
</dbReference>
<dbReference type="SUPFAM" id="SSF51316">
    <property type="entry name" value="Mss4-like"/>
    <property type="match status" value="1"/>
</dbReference>
<dbReference type="AlphaFoldDB" id="A0A238D2W1"/>
<proteinExistence type="predicted"/>
<dbReference type="EMBL" id="FLMQ01000055">
    <property type="protein sequence ID" value="SBP87575.1"/>
    <property type="molecule type" value="Genomic_DNA"/>
</dbReference>
<reference evidence="1 2" key="1">
    <citation type="submission" date="2016-06" db="EMBL/GenBank/DDBJ databases">
        <authorList>
            <person name="Kjaerup R.B."/>
            <person name="Dalgaard T.S."/>
            <person name="Juul-Madsen H.R."/>
        </authorList>
    </citation>
    <scope>NUCLEOTIDE SEQUENCE [LARGE SCALE GENOMIC DNA]</scope>
    <source>
        <strain evidence="1 2">DSM 16361</strain>
    </source>
</reference>
<organism evidence="1 2">
    <name type="scientific">Thiomonas delicata</name>
    <name type="common">Thiomonas cuprina</name>
    <dbReference type="NCBI Taxonomy" id="364030"/>
    <lineage>
        <taxon>Bacteria</taxon>
        <taxon>Pseudomonadati</taxon>
        <taxon>Pseudomonadota</taxon>
        <taxon>Betaproteobacteria</taxon>
        <taxon>Burkholderiales</taxon>
        <taxon>Thiomonas</taxon>
    </lineage>
</organism>
<name>A0A238D2W1_THIDL</name>